<dbReference type="Pfam" id="PF03600">
    <property type="entry name" value="CitMHS"/>
    <property type="match status" value="1"/>
</dbReference>
<keyword evidence="3" id="KW-0813">Transport</keyword>
<evidence type="ECO:0000256" key="7">
    <source>
        <dbReference type="ARBA" id="ARBA00023136"/>
    </source>
</evidence>
<feature type="domain" description="Citrate transporter-like" evidence="9">
    <location>
        <begin position="14"/>
        <end position="362"/>
    </location>
</feature>
<evidence type="ECO:0000259" key="9">
    <source>
        <dbReference type="Pfam" id="PF03600"/>
    </source>
</evidence>
<evidence type="ECO:0000256" key="6">
    <source>
        <dbReference type="ARBA" id="ARBA00022989"/>
    </source>
</evidence>
<dbReference type="AlphaFoldDB" id="A0A7M2YY81"/>
<feature type="transmembrane region" description="Helical" evidence="8">
    <location>
        <begin position="355"/>
        <end position="384"/>
    </location>
</feature>
<evidence type="ECO:0000256" key="3">
    <source>
        <dbReference type="ARBA" id="ARBA00022448"/>
    </source>
</evidence>
<keyword evidence="6 8" id="KW-1133">Transmembrane helix</keyword>
<evidence type="ECO:0000256" key="8">
    <source>
        <dbReference type="SAM" id="Phobius"/>
    </source>
</evidence>
<dbReference type="PANTHER" id="PTHR43568">
    <property type="entry name" value="P PROTEIN"/>
    <property type="match status" value="1"/>
</dbReference>
<comment type="subcellular location">
    <subcellularLocation>
        <location evidence="1">Cell membrane</location>
        <topology evidence="1">Multi-pass membrane protein</topology>
    </subcellularLocation>
</comment>
<dbReference type="GO" id="GO:0005886">
    <property type="term" value="C:plasma membrane"/>
    <property type="evidence" value="ECO:0007669"/>
    <property type="project" value="UniProtKB-SubCell"/>
</dbReference>
<reference evidence="10 11" key="1">
    <citation type="submission" date="2018-07" db="EMBL/GenBank/DDBJ databases">
        <title>High-quality-draft genome sequence of Gaiella occulta.</title>
        <authorList>
            <person name="Severino R."/>
            <person name="Froufe H.J.C."/>
            <person name="Rainey F.A."/>
            <person name="Barroso C."/>
            <person name="Albuquerque L."/>
            <person name="Lobo-Da-Cunha A."/>
            <person name="Da Costa M.S."/>
            <person name="Egas C."/>
        </authorList>
    </citation>
    <scope>NUCLEOTIDE SEQUENCE [LARGE SCALE GENOMIC DNA]</scope>
    <source>
        <strain evidence="10 11">F2-233</strain>
    </source>
</reference>
<feature type="transmembrane region" description="Helical" evidence="8">
    <location>
        <begin position="273"/>
        <end position="291"/>
    </location>
</feature>
<feature type="transmembrane region" description="Helical" evidence="8">
    <location>
        <begin position="27"/>
        <end position="49"/>
    </location>
</feature>
<proteinExistence type="inferred from homology"/>
<feature type="transmembrane region" description="Helical" evidence="8">
    <location>
        <begin position="90"/>
        <end position="119"/>
    </location>
</feature>
<dbReference type="Proteomes" id="UP000254134">
    <property type="component" value="Unassembled WGS sequence"/>
</dbReference>
<evidence type="ECO:0000256" key="5">
    <source>
        <dbReference type="ARBA" id="ARBA00022692"/>
    </source>
</evidence>
<evidence type="ECO:0000313" key="11">
    <source>
        <dbReference type="Proteomes" id="UP000254134"/>
    </source>
</evidence>
<evidence type="ECO:0000313" key="10">
    <source>
        <dbReference type="EMBL" id="RDI74969.1"/>
    </source>
</evidence>
<comment type="caution">
    <text evidence="10">The sequence shown here is derived from an EMBL/GenBank/DDBJ whole genome shotgun (WGS) entry which is preliminary data.</text>
</comment>
<keyword evidence="11" id="KW-1185">Reference proteome</keyword>
<feature type="transmembrane region" description="Helical" evidence="8">
    <location>
        <begin position="56"/>
        <end position="78"/>
    </location>
</feature>
<gene>
    <name evidence="10" type="ORF">Gocc_0767</name>
</gene>
<feature type="transmembrane region" description="Helical" evidence="8">
    <location>
        <begin position="396"/>
        <end position="417"/>
    </location>
</feature>
<name>A0A7M2YY81_9ACTN</name>
<keyword evidence="5 8" id="KW-0812">Transmembrane</keyword>
<evidence type="ECO:0000256" key="2">
    <source>
        <dbReference type="ARBA" id="ARBA00009843"/>
    </source>
</evidence>
<dbReference type="InterPro" id="IPR004680">
    <property type="entry name" value="Cit_transptr-like_dom"/>
</dbReference>
<comment type="similarity">
    <text evidence="2">Belongs to the CitM (TC 2.A.11) transporter family.</text>
</comment>
<dbReference type="PRINTS" id="PR00758">
    <property type="entry name" value="ARSENICPUMP"/>
</dbReference>
<evidence type="ECO:0000256" key="4">
    <source>
        <dbReference type="ARBA" id="ARBA00022475"/>
    </source>
</evidence>
<feature type="transmembrane region" description="Helical" evidence="8">
    <location>
        <begin position="225"/>
        <end position="243"/>
    </location>
</feature>
<dbReference type="RefSeq" id="WP_220150430.1">
    <property type="nucleotide sequence ID" value="NZ_QQZY01000002.1"/>
</dbReference>
<protein>
    <submittedName>
        <fullName evidence="10">Na+/H+ antiporter NhaD and related arsenite permease</fullName>
    </submittedName>
</protein>
<dbReference type="InterPro" id="IPR051475">
    <property type="entry name" value="Diverse_Ion_Transporter"/>
</dbReference>
<organism evidence="10 11">
    <name type="scientific">Gaiella occulta</name>
    <dbReference type="NCBI Taxonomy" id="1002870"/>
    <lineage>
        <taxon>Bacteria</taxon>
        <taxon>Bacillati</taxon>
        <taxon>Actinomycetota</taxon>
        <taxon>Thermoleophilia</taxon>
        <taxon>Gaiellales</taxon>
        <taxon>Gaiellaceae</taxon>
        <taxon>Gaiella</taxon>
    </lineage>
</organism>
<dbReference type="PANTHER" id="PTHR43568:SF1">
    <property type="entry name" value="P PROTEIN"/>
    <property type="match status" value="1"/>
</dbReference>
<dbReference type="InterPro" id="IPR000802">
    <property type="entry name" value="Arsenical_pump_ArsB"/>
</dbReference>
<keyword evidence="4" id="KW-1003">Cell membrane</keyword>
<dbReference type="GO" id="GO:0015105">
    <property type="term" value="F:arsenite transmembrane transporter activity"/>
    <property type="evidence" value="ECO:0007669"/>
    <property type="project" value="InterPro"/>
</dbReference>
<dbReference type="EMBL" id="QQZY01000002">
    <property type="protein sequence ID" value="RDI74969.1"/>
    <property type="molecule type" value="Genomic_DNA"/>
</dbReference>
<keyword evidence="7 8" id="KW-0472">Membrane</keyword>
<feature type="transmembrane region" description="Helical" evidence="8">
    <location>
        <begin position="170"/>
        <end position="193"/>
    </location>
</feature>
<evidence type="ECO:0000256" key="1">
    <source>
        <dbReference type="ARBA" id="ARBA00004651"/>
    </source>
</evidence>
<dbReference type="CDD" id="cd01116">
    <property type="entry name" value="P_permease"/>
    <property type="match status" value="1"/>
</dbReference>
<sequence length="420" mass="43479">MEILAVAVFLVALAVIALDWADKTKIALAAASIVVVAGAIDAEAAVAAVDWPTLGLLSGMMIVVGLTQPTGLFDWLGLHVVRASRGRPIVLLYLLAGLTGGLSAFLDNLTAILLVVPVALTVADRLGISPVPLVLTEVIASNVGGTATLIGDPPNILIGGHVAELSFLDFVVNLAPVAAVTLVVTTGLLALVFRRSLRIDPARAATLGDLDPVAQLRGDPRRRRVVVAVLIGTVVAFFLHSTLHLEPVVVALVGATAMLLVTDVEIEDALHSVEWATLFFFLALFVVVGALEEQGTIARVAGWLGDITGGSRTAESLVILWGAAAGSAVVDNIPFTAAMIPVVDEIEGDRFDDTLWWSLSLGACFGGNATLIAAAANVAGTGLLRRAGHPVSFGRFLAVGLPATLLSLVIATGYLVAFQL</sequence>
<reference evidence="11" key="2">
    <citation type="journal article" date="2019" name="MicrobiologyOpen">
        <title>High-quality draft genome sequence of Gaiella occulta isolated from a 150 meter deep mineral water borehole and comparison with the genome sequences of other deep-branching lineages of the phylum Actinobacteria.</title>
        <authorList>
            <person name="Severino R."/>
            <person name="Froufe H.J.C."/>
            <person name="Barroso C."/>
            <person name="Albuquerque L."/>
            <person name="Lobo-da-Cunha A."/>
            <person name="da Costa M.S."/>
            <person name="Egas C."/>
        </authorList>
    </citation>
    <scope>NUCLEOTIDE SEQUENCE [LARGE SCALE GENOMIC DNA]</scope>
    <source>
        <strain evidence="11">F2-233</strain>
    </source>
</reference>
<accession>A0A7M2YY81</accession>